<feature type="region of interest" description="Disordered" evidence="1">
    <location>
        <begin position="120"/>
        <end position="145"/>
    </location>
</feature>
<protein>
    <submittedName>
        <fullName evidence="3">Uncharacterized protein</fullName>
    </submittedName>
</protein>
<feature type="region of interest" description="Disordered" evidence="1">
    <location>
        <begin position="54"/>
        <end position="75"/>
    </location>
</feature>
<reference evidence="3 4" key="1">
    <citation type="submission" date="2020-04" db="EMBL/GenBank/DDBJ databases">
        <title>Perkinsus chesapeaki whole genome sequence.</title>
        <authorList>
            <person name="Bogema D.R."/>
        </authorList>
    </citation>
    <scope>NUCLEOTIDE SEQUENCE [LARGE SCALE GENOMIC DNA]</scope>
    <source>
        <strain evidence="3">ATCC PRA-425</strain>
    </source>
</reference>
<keyword evidence="4" id="KW-1185">Reference proteome</keyword>
<evidence type="ECO:0000256" key="2">
    <source>
        <dbReference type="SAM" id="Phobius"/>
    </source>
</evidence>
<gene>
    <name evidence="3" type="ORF">FOL47_007903</name>
</gene>
<dbReference type="OrthoDB" id="10465380at2759"/>
<dbReference type="EMBL" id="JAAPAO010000487">
    <property type="protein sequence ID" value="KAF4658603.1"/>
    <property type="molecule type" value="Genomic_DNA"/>
</dbReference>
<proteinExistence type="predicted"/>
<evidence type="ECO:0000313" key="3">
    <source>
        <dbReference type="EMBL" id="KAF4658603.1"/>
    </source>
</evidence>
<evidence type="ECO:0000256" key="1">
    <source>
        <dbReference type="SAM" id="MobiDB-lite"/>
    </source>
</evidence>
<evidence type="ECO:0000313" key="4">
    <source>
        <dbReference type="Proteomes" id="UP000591131"/>
    </source>
</evidence>
<organism evidence="3 4">
    <name type="scientific">Perkinsus chesapeaki</name>
    <name type="common">Clam parasite</name>
    <name type="synonym">Perkinsus andrewsi</name>
    <dbReference type="NCBI Taxonomy" id="330153"/>
    <lineage>
        <taxon>Eukaryota</taxon>
        <taxon>Sar</taxon>
        <taxon>Alveolata</taxon>
        <taxon>Perkinsozoa</taxon>
        <taxon>Perkinsea</taxon>
        <taxon>Perkinsida</taxon>
        <taxon>Perkinsidae</taxon>
        <taxon>Perkinsus</taxon>
    </lineage>
</organism>
<accession>A0A7J6LHG5</accession>
<keyword evidence="2" id="KW-0812">Transmembrane</keyword>
<dbReference type="Proteomes" id="UP000591131">
    <property type="component" value="Unassembled WGS sequence"/>
</dbReference>
<keyword evidence="2" id="KW-0472">Membrane</keyword>
<sequence length="174" mass="18897">MPPPPTTTTATTIIPEVVVRDPLARNSDMIFILIVLVVGMLFIVPILRFTPDGVREPVTAPRKSKSSRDRRPSGPVMAAVVGVMKDIAAGFDPSGTYSRQVEVESQGKTAEQEYVVQRVSSEPDSESYELQEPMTRSPSPTSSMRACAYDGDAAQVTTRRKVSPVEMVDLLSGN</sequence>
<name>A0A7J6LHG5_PERCH</name>
<comment type="caution">
    <text evidence="3">The sequence shown here is derived from an EMBL/GenBank/DDBJ whole genome shotgun (WGS) entry which is preliminary data.</text>
</comment>
<dbReference type="AlphaFoldDB" id="A0A7J6LHG5"/>
<feature type="transmembrane region" description="Helical" evidence="2">
    <location>
        <begin position="29"/>
        <end position="47"/>
    </location>
</feature>
<feature type="compositionally biased region" description="Low complexity" evidence="1">
    <location>
        <begin position="133"/>
        <end position="145"/>
    </location>
</feature>
<keyword evidence="2" id="KW-1133">Transmembrane helix</keyword>